<dbReference type="Gene3D" id="1.10.443.10">
    <property type="entry name" value="Intergrase catalytic core"/>
    <property type="match status" value="1"/>
</dbReference>
<dbReference type="InterPro" id="IPR013762">
    <property type="entry name" value="Integrase-like_cat_sf"/>
</dbReference>
<dbReference type="InterPro" id="IPR002104">
    <property type="entry name" value="Integrase_catalytic"/>
</dbReference>
<dbReference type="OrthoDB" id="9806835at2"/>
<dbReference type="InterPro" id="IPR011010">
    <property type="entry name" value="DNA_brk_join_enz"/>
</dbReference>
<keyword evidence="4" id="KW-0233">DNA recombination</keyword>
<keyword evidence="3 5" id="KW-0238">DNA-binding</keyword>
<dbReference type="InterPro" id="IPR044068">
    <property type="entry name" value="CB"/>
</dbReference>
<dbReference type="GO" id="GO:0003677">
    <property type="term" value="F:DNA binding"/>
    <property type="evidence" value="ECO:0007669"/>
    <property type="project" value="UniProtKB-UniRule"/>
</dbReference>
<dbReference type="SUPFAM" id="SSF56349">
    <property type="entry name" value="DNA breaking-rejoining enzymes"/>
    <property type="match status" value="1"/>
</dbReference>
<evidence type="ECO:0000313" key="9">
    <source>
        <dbReference type="Proteomes" id="UP000199492"/>
    </source>
</evidence>
<dbReference type="InterPro" id="IPR004107">
    <property type="entry name" value="Integrase_SAM-like_N"/>
</dbReference>
<dbReference type="STRING" id="262004.SAMN04489796_1011399"/>
<evidence type="ECO:0000256" key="1">
    <source>
        <dbReference type="ARBA" id="ARBA00008857"/>
    </source>
</evidence>
<comment type="similarity">
    <text evidence="1">Belongs to the 'phage' integrase family.</text>
</comment>
<dbReference type="Pfam" id="PF02899">
    <property type="entry name" value="Phage_int_SAM_1"/>
    <property type="match status" value="1"/>
</dbReference>
<name>A0A1G7ZR68_9FLAO</name>
<evidence type="ECO:0000256" key="5">
    <source>
        <dbReference type="PROSITE-ProRule" id="PRU01248"/>
    </source>
</evidence>
<feature type="domain" description="Tyr recombinase" evidence="6">
    <location>
        <begin position="279"/>
        <end position="466"/>
    </location>
</feature>
<dbReference type="InterPro" id="IPR010998">
    <property type="entry name" value="Integrase_recombinase_N"/>
</dbReference>
<proteinExistence type="inferred from homology"/>
<dbReference type="GO" id="GO:0015074">
    <property type="term" value="P:DNA integration"/>
    <property type="evidence" value="ECO:0007669"/>
    <property type="project" value="UniProtKB-KW"/>
</dbReference>
<accession>A0A1G7ZR68</accession>
<evidence type="ECO:0000313" key="8">
    <source>
        <dbReference type="EMBL" id="SDH10610.1"/>
    </source>
</evidence>
<dbReference type="PROSITE" id="PS51900">
    <property type="entry name" value="CB"/>
    <property type="match status" value="1"/>
</dbReference>
<feature type="domain" description="Core-binding (CB)" evidence="7">
    <location>
        <begin position="169"/>
        <end position="258"/>
    </location>
</feature>
<sequence>MQSIYELVTLDCQNEHDLEHDLEHKTKFSTPKIFDAKGDLSKRWYIYFSYRNPRTGKLKRMKNIYGKAHRFKTKESRYSVLNLYKRRLLKLLKEGYNPFEDNTKFHSQKLKVISQKSTILQPKQNMNQTVLDSQQPKFDAVDIYQPNSQPKTVLVEGLKKKTGVDELATSKGHAIDEALDRALLLKTNIVSKTTLNDYRSRINQLKKWLKANNKDIIYCNQISKKMVVEFLNYIQLKTSARNRNNYRTVFSSIFQILEDNEIIEKNFISQIKSIKTQPKRNKTYSIREQEAIFEYLEVNDQLLLLYIKFVSYNLLRPIEVCRLRVKDINLEEKKLQVQAKNKILKTKIIPDKLFKELPDLSKMDGELLLFTPDKLCGHWDTELINRRNYFSNRFKTIVKDHFGYNENYGLYSFRHTFITKLYRAMVKNSSPYNAKSELMEITGHTTMTALEKYLRDIDAQLPEDYSNLL</sequence>
<evidence type="ECO:0000259" key="6">
    <source>
        <dbReference type="PROSITE" id="PS51898"/>
    </source>
</evidence>
<dbReference type="AlphaFoldDB" id="A0A1G7ZR68"/>
<dbReference type="Gene3D" id="1.10.150.130">
    <property type="match status" value="1"/>
</dbReference>
<evidence type="ECO:0000256" key="2">
    <source>
        <dbReference type="ARBA" id="ARBA00022908"/>
    </source>
</evidence>
<protein>
    <submittedName>
        <fullName evidence="8">Phage integrase family protein</fullName>
    </submittedName>
</protein>
<dbReference type="GO" id="GO:0006310">
    <property type="term" value="P:DNA recombination"/>
    <property type="evidence" value="ECO:0007669"/>
    <property type="project" value="UniProtKB-KW"/>
</dbReference>
<organism evidence="8 9">
    <name type="scientific">Winogradskyella thalassocola</name>
    <dbReference type="NCBI Taxonomy" id="262004"/>
    <lineage>
        <taxon>Bacteria</taxon>
        <taxon>Pseudomonadati</taxon>
        <taxon>Bacteroidota</taxon>
        <taxon>Flavobacteriia</taxon>
        <taxon>Flavobacteriales</taxon>
        <taxon>Flavobacteriaceae</taxon>
        <taxon>Winogradskyella</taxon>
    </lineage>
</organism>
<dbReference type="PANTHER" id="PTHR30349">
    <property type="entry name" value="PHAGE INTEGRASE-RELATED"/>
    <property type="match status" value="1"/>
</dbReference>
<dbReference type="PANTHER" id="PTHR30349:SF64">
    <property type="entry name" value="PROPHAGE INTEGRASE INTD-RELATED"/>
    <property type="match status" value="1"/>
</dbReference>
<dbReference type="Proteomes" id="UP000199492">
    <property type="component" value="Unassembled WGS sequence"/>
</dbReference>
<keyword evidence="9" id="KW-1185">Reference proteome</keyword>
<gene>
    <name evidence="8" type="ORF">SAMN04489796_1011399</name>
</gene>
<dbReference type="InterPro" id="IPR050090">
    <property type="entry name" value="Tyrosine_recombinase_XerCD"/>
</dbReference>
<reference evidence="9" key="1">
    <citation type="submission" date="2016-10" db="EMBL/GenBank/DDBJ databases">
        <authorList>
            <person name="Varghese N."/>
            <person name="Submissions S."/>
        </authorList>
    </citation>
    <scope>NUCLEOTIDE SEQUENCE [LARGE SCALE GENOMIC DNA]</scope>
    <source>
        <strain evidence="9">DSM 15363</strain>
    </source>
</reference>
<keyword evidence="2" id="KW-0229">DNA integration</keyword>
<dbReference type="RefSeq" id="WP_092466828.1">
    <property type="nucleotide sequence ID" value="NZ_FNCZ01000001.1"/>
</dbReference>
<evidence type="ECO:0000259" key="7">
    <source>
        <dbReference type="PROSITE" id="PS51900"/>
    </source>
</evidence>
<dbReference type="PROSITE" id="PS51898">
    <property type="entry name" value="TYR_RECOMBINASE"/>
    <property type="match status" value="1"/>
</dbReference>
<evidence type="ECO:0000256" key="3">
    <source>
        <dbReference type="ARBA" id="ARBA00023125"/>
    </source>
</evidence>
<dbReference type="EMBL" id="FNCZ01000001">
    <property type="protein sequence ID" value="SDH10610.1"/>
    <property type="molecule type" value="Genomic_DNA"/>
</dbReference>
<dbReference type="Pfam" id="PF00589">
    <property type="entry name" value="Phage_integrase"/>
    <property type="match status" value="1"/>
</dbReference>
<evidence type="ECO:0000256" key="4">
    <source>
        <dbReference type="ARBA" id="ARBA00023172"/>
    </source>
</evidence>